<comment type="caution">
    <text evidence="1">The sequence shown here is derived from an EMBL/GenBank/DDBJ whole genome shotgun (WGS) entry which is preliminary data.</text>
</comment>
<evidence type="ECO:0000313" key="1">
    <source>
        <dbReference type="EMBL" id="MDE8698280.1"/>
    </source>
</evidence>
<name>A0AAW6M8J5_9BACE</name>
<dbReference type="Proteomes" id="UP001221924">
    <property type="component" value="Unassembled WGS sequence"/>
</dbReference>
<dbReference type="AlphaFoldDB" id="A0AAW6M8J5"/>
<dbReference type="InterPro" id="IPR015943">
    <property type="entry name" value="WD40/YVTN_repeat-like_dom_sf"/>
</dbReference>
<organism evidence="1 2">
    <name type="scientific">Bacteroides cellulosilyticus</name>
    <dbReference type="NCBI Taxonomy" id="246787"/>
    <lineage>
        <taxon>Bacteria</taxon>
        <taxon>Pseudomonadati</taxon>
        <taxon>Bacteroidota</taxon>
        <taxon>Bacteroidia</taxon>
        <taxon>Bacteroidales</taxon>
        <taxon>Bacteroidaceae</taxon>
        <taxon>Bacteroides</taxon>
    </lineage>
</organism>
<feature type="non-terminal residue" evidence="1">
    <location>
        <position position="98"/>
    </location>
</feature>
<gene>
    <name evidence="1" type="ORF">PZH42_30540</name>
</gene>
<accession>A0AAW6M8J5</accession>
<dbReference type="EMBL" id="JARFID010000979">
    <property type="protein sequence ID" value="MDE8698280.1"/>
    <property type="molecule type" value="Genomic_DNA"/>
</dbReference>
<evidence type="ECO:0000313" key="2">
    <source>
        <dbReference type="Proteomes" id="UP001221924"/>
    </source>
</evidence>
<proteinExistence type="predicted"/>
<reference evidence="1" key="1">
    <citation type="submission" date="2023-03" db="EMBL/GenBank/DDBJ databases">
        <title>DFI Biobank Strains.</title>
        <authorList>
            <person name="Mostad J."/>
            <person name="Paddock L."/>
            <person name="Medina S."/>
            <person name="Waligurski E."/>
            <person name="Barat B."/>
            <person name="Smith R."/>
            <person name="Burgo V."/>
            <person name="Metcalfe C."/>
            <person name="Woodson C."/>
            <person name="Sundararajan A."/>
            <person name="Ramaswamy R."/>
            <person name="Lin H."/>
            <person name="Pamer E.G."/>
        </authorList>
    </citation>
    <scope>NUCLEOTIDE SEQUENCE</scope>
    <source>
        <strain evidence="1">DFI.9.5</strain>
    </source>
</reference>
<sequence length="98" mass="11415">HWLTAQEALDLGFIDGIYDADPVPADSTPAQIWDYRIFIINPKTYEITGYIECPDMDMESGSTEQMVQYGKYVYVNCWSYQNRILKIDTDSMEQVMRT</sequence>
<feature type="non-terminal residue" evidence="1">
    <location>
        <position position="1"/>
    </location>
</feature>
<dbReference type="Gene3D" id="2.130.10.10">
    <property type="entry name" value="YVTN repeat-like/Quinoprotein amine dehydrogenase"/>
    <property type="match status" value="1"/>
</dbReference>
<protein>
    <submittedName>
        <fullName evidence="1">Uncharacterized protein</fullName>
    </submittedName>
</protein>